<dbReference type="AlphaFoldDB" id="A0A8H6ZDB3"/>
<reference evidence="3" key="1">
    <citation type="submission" date="2020-05" db="EMBL/GenBank/DDBJ databases">
        <title>Mycena genomes resolve the evolution of fungal bioluminescence.</title>
        <authorList>
            <person name="Tsai I.J."/>
        </authorList>
    </citation>
    <scope>NUCLEOTIDE SEQUENCE</scope>
    <source>
        <strain evidence="3">160909Yilan</strain>
    </source>
</reference>
<dbReference type="SUPFAM" id="SSF160935">
    <property type="entry name" value="VPA0735-like"/>
    <property type="match status" value="1"/>
</dbReference>
<dbReference type="PANTHER" id="PTHR36509">
    <property type="entry name" value="BLL3101 PROTEIN"/>
    <property type="match status" value="1"/>
</dbReference>
<dbReference type="InterPro" id="IPR037050">
    <property type="entry name" value="DUF1254_sf"/>
</dbReference>
<evidence type="ECO:0000313" key="3">
    <source>
        <dbReference type="EMBL" id="KAF7376935.1"/>
    </source>
</evidence>
<comment type="caution">
    <text evidence="3">The sequence shown here is derived from an EMBL/GenBank/DDBJ whole genome shotgun (WGS) entry which is preliminary data.</text>
</comment>
<dbReference type="Pfam" id="PF06863">
    <property type="entry name" value="DUF1254"/>
    <property type="match status" value="1"/>
</dbReference>
<dbReference type="Pfam" id="PF06742">
    <property type="entry name" value="DUF1214"/>
    <property type="match status" value="1"/>
</dbReference>
<evidence type="ECO:0000259" key="1">
    <source>
        <dbReference type="Pfam" id="PF06742"/>
    </source>
</evidence>
<name>A0A8H6ZDB3_9AGAR</name>
<dbReference type="Gene3D" id="2.60.120.600">
    <property type="entry name" value="Domain of unknown function DUF1214, C-terminal domain"/>
    <property type="match status" value="1"/>
</dbReference>
<dbReference type="PANTHER" id="PTHR36509:SF2">
    <property type="entry name" value="BLL3101 PROTEIN"/>
    <property type="match status" value="1"/>
</dbReference>
<dbReference type="InterPro" id="IPR037049">
    <property type="entry name" value="DUF1214_C_sf"/>
</dbReference>
<dbReference type="InterPro" id="IPR010679">
    <property type="entry name" value="DUF1254"/>
</dbReference>
<keyword evidence="4" id="KW-1185">Reference proteome</keyword>
<accession>A0A8H6ZDB3</accession>
<evidence type="ECO:0000259" key="2">
    <source>
        <dbReference type="Pfam" id="PF06863"/>
    </source>
</evidence>
<feature type="domain" description="DUF1214" evidence="1">
    <location>
        <begin position="316"/>
        <end position="427"/>
    </location>
</feature>
<feature type="domain" description="DUF1254" evidence="2">
    <location>
        <begin position="37"/>
        <end position="169"/>
    </location>
</feature>
<proteinExistence type="predicted"/>
<sequence length="453" mass="48707">MSAQNATVQSLVYGIPLLEYVIFANAIANSSGTWTTNTLVHSTTLATPSSHAIVLPNVDTLYSSGLLDLSGGDIIATMPPLEEGRFYVWPFYDLYSNNVCNIGTITNSTAGKYLIKYRASKPGCVAANDEYAGTIYLPTVYGATLLRIEVGNSSDVDYVVSSIQPNFTLEVGPSALSACAPALTAELLNAGLTTSDLPLYILQLTARLAANNPPDVVADIAPVTAMLETAGVSLATNTYTQPTSVDLALAYTTAEAVLLAVGESATDFESLGNGWKALAPSLCGNFLSHYDVRGFIAVGGYLQLQASVAIYPVYELGQDLYSNQTYMVEFFGKPQVNGFWSLTMYDSDGFLVPNSLDRYSLNDRGNMTYPDGTLVYGGASPSDSTEPFYMLLQTTDIQASVEWESNWLPTPADGGEFRFNLRWYGPTDSLSDGTYTYPRVTVVEPNPPLPRSG</sequence>
<dbReference type="OrthoDB" id="2018906at2759"/>
<evidence type="ECO:0000313" key="4">
    <source>
        <dbReference type="Proteomes" id="UP000623467"/>
    </source>
</evidence>
<organism evidence="3 4">
    <name type="scientific">Mycena sanguinolenta</name>
    <dbReference type="NCBI Taxonomy" id="230812"/>
    <lineage>
        <taxon>Eukaryota</taxon>
        <taxon>Fungi</taxon>
        <taxon>Dikarya</taxon>
        <taxon>Basidiomycota</taxon>
        <taxon>Agaricomycotina</taxon>
        <taxon>Agaricomycetes</taxon>
        <taxon>Agaricomycetidae</taxon>
        <taxon>Agaricales</taxon>
        <taxon>Marasmiineae</taxon>
        <taxon>Mycenaceae</taxon>
        <taxon>Mycena</taxon>
    </lineage>
</organism>
<dbReference type="Proteomes" id="UP000623467">
    <property type="component" value="Unassembled WGS sequence"/>
</dbReference>
<gene>
    <name evidence="3" type="ORF">MSAN_00111300</name>
</gene>
<dbReference type="EMBL" id="JACAZH010000001">
    <property type="protein sequence ID" value="KAF7376935.1"/>
    <property type="molecule type" value="Genomic_DNA"/>
</dbReference>
<dbReference type="Gene3D" id="2.60.40.1610">
    <property type="entry name" value="Domain of unknown function DUF1254"/>
    <property type="match status" value="1"/>
</dbReference>
<protein>
    <submittedName>
        <fullName evidence="3">DUF1254-like protein</fullName>
    </submittedName>
</protein>
<dbReference type="InterPro" id="IPR010621">
    <property type="entry name" value="DUF1214"/>
</dbReference>